<proteinExistence type="predicted"/>
<organism evidence="2 3">
    <name type="scientific">Cognaticolwellia beringensis</name>
    <dbReference type="NCBI Taxonomy" id="1967665"/>
    <lineage>
        <taxon>Bacteria</taxon>
        <taxon>Pseudomonadati</taxon>
        <taxon>Pseudomonadota</taxon>
        <taxon>Gammaproteobacteria</taxon>
        <taxon>Alteromonadales</taxon>
        <taxon>Colwelliaceae</taxon>
        <taxon>Cognaticolwellia</taxon>
    </lineage>
</organism>
<dbReference type="AlphaFoldDB" id="A0A222G9Y5"/>
<reference evidence="2 3" key="1">
    <citation type="submission" date="2017-08" db="EMBL/GenBank/DDBJ databases">
        <title>Complete genome of Colwellia sp. NB097-1, a psychrophile bacterium ioslated from Bering Sea.</title>
        <authorList>
            <person name="Chen X."/>
        </authorList>
    </citation>
    <scope>NUCLEOTIDE SEQUENCE [LARGE SCALE GENOMIC DNA]</scope>
    <source>
        <strain evidence="2 3">NB097-1</strain>
    </source>
</reference>
<sequence>MLKLVIYSLKALLTGLWSFAILGLLSLSPLPTEVQLYVSLLACVVLLVHYIEFFAMKNKFKNQSGLAMNFLQTMLWGFGYWLPILKHATEEVDQRK</sequence>
<feature type="transmembrane region" description="Helical" evidence="1">
    <location>
        <begin position="66"/>
        <end position="84"/>
    </location>
</feature>
<feature type="transmembrane region" description="Helical" evidence="1">
    <location>
        <begin position="12"/>
        <end position="30"/>
    </location>
</feature>
<keyword evidence="1" id="KW-0812">Transmembrane</keyword>
<dbReference type="KEGG" id="cber:B5D82_12160"/>
<name>A0A222G9Y5_9GAMM</name>
<dbReference type="EMBL" id="CP020465">
    <property type="protein sequence ID" value="ASP48453.1"/>
    <property type="molecule type" value="Genomic_DNA"/>
</dbReference>
<dbReference type="Pfam" id="PF06611">
    <property type="entry name" value="DUF1145"/>
    <property type="match status" value="1"/>
</dbReference>
<keyword evidence="1" id="KW-1133">Transmembrane helix</keyword>
<accession>A0A222G9Y5</accession>
<gene>
    <name evidence="2" type="ORF">B5D82_12160</name>
</gene>
<keyword evidence="3" id="KW-1185">Reference proteome</keyword>
<protein>
    <submittedName>
        <fullName evidence="2">DUF1145 domain-containing protein</fullName>
    </submittedName>
</protein>
<dbReference type="InterPro" id="IPR009525">
    <property type="entry name" value="DUF1145"/>
</dbReference>
<evidence type="ECO:0000313" key="2">
    <source>
        <dbReference type="EMBL" id="ASP48453.1"/>
    </source>
</evidence>
<evidence type="ECO:0000313" key="3">
    <source>
        <dbReference type="Proteomes" id="UP000202259"/>
    </source>
</evidence>
<feature type="transmembrane region" description="Helical" evidence="1">
    <location>
        <begin position="36"/>
        <end position="54"/>
    </location>
</feature>
<dbReference type="Proteomes" id="UP000202259">
    <property type="component" value="Chromosome"/>
</dbReference>
<evidence type="ECO:0000256" key="1">
    <source>
        <dbReference type="SAM" id="Phobius"/>
    </source>
</evidence>
<dbReference type="RefSeq" id="WP_081151859.1">
    <property type="nucleotide sequence ID" value="NZ_CP020465.1"/>
</dbReference>
<dbReference type="OrthoDB" id="6227845at2"/>
<keyword evidence="1" id="KW-0472">Membrane</keyword>